<evidence type="ECO:0000256" key="1">
    <source>
        <dbReference type="SAM" id="MobiDB-lite"/>
    </source>
</evidence>
<dbReference type="InterPro" id="IPR037219">
    <property type="entry name" value="Peptidase_M41-like"/>
</dbReference>
<keyword evidence="3" id="KW-1185">Reference proteome</keyword>
<feature type="region of interest" description="Disordered" evidence="1">
    <location>
        <begin position="205"/>
        <end position="224"/>
    </location>
</feature>
<accession>A0ABW6JS46</accession>
<proteinExistence type="predicted"/>
<evidence type="ECO:0000313" key="2">
    <source>
        <dbReference type="EMBL" id="MFE7968244.1"/>
    </source>
</evidence>
<evidence type="ECO:0000313" key="3">
    <source>
        <dbReference type="Proteomes" id="UP001600650"/>
    </source>
</evidence>
<dbReference type="EMBL" id="JBHVBU010000267">
    <property type="protein sequence ID" value="MFE7968244.1"/>
    <property type="molecule type" value="Genomic_DNA"/>
</dbReference>
<dbReference type="SUPFAM" id="SSF140990">
    <property type="entry name" value="FtsH protease domain-like"/>
    <property type="match status" value="1"/>
</dbReference>
<reference evidence="2 3" key="1">
    <citation type="submission" date="2024-09" db="EMBL/GenBank/DDBJ databases">
        <title>The Natural Products Discovery Center: Release of the First 8490 Sequenced Strains for Exploring Actinobacteria Biosynthetic Diversity.</title>
        <authorList>
            <person name="Kalkreuter E."/>
            <person name="Kautsar S.A."/>
            <person name="Yang D."/>
            <person name="Bader C.D."/>
            <person name="Teijaro C.N."/>
            <person name="Fluegel L."/>
            <person name="Davis C.M."/>
            <person name="Simpson J.R."/>
            <person name="Lauterbach L."/>
            <person name="Steele A.D."/>
            <person name="Gui C."/>
            <person name="Meng S."/>
            <person name="Li G."/>
            <person name="Viehrig K."/>
            <person name="Ye F."/>
            <person name="Su P."/>
            <person name="Kiefer A.F."/>
            <person name="Nichols A."/>
            <person name="Cepeda A.J."/>
            <person name="Yan W."/>
            <person name="Fan B."/>
            <person name="Jiang Y."/>
            <person name="Adhikari A."/>
            <person name="Zheng C.-J."/>
            <person name="Schuster L."/>
            <person name="Cowan T.M."/>
            <person name="Smanski M.J."/>
            <person name="Chevrette M.G."/>
            <person name="De Carvalho L.P.S."/>
            <person name="Shen B."/>
        </authorList>
    </citation>
    <scope>NUCLEOTIDE SEQUENCE [LARGE SCALE GENOMIC DNA]</scope>
    <source>
        <strain evidence="2 3">NPDC057399</strain>
    </source>
</reference>
<feature type="compositionally biased region" description="Basic residues" evidence="1">
    <location>
        <begin position="215"/>
        <end position="224"/>
    </location>
</feature>
<gene>
    <name evidence="2" type="ORF">ACFU0X_35320</name>
</gene>
<organism evidence="2 3">
    <name type="scientific">Streptomyces cellulosae</name>
    <dbReference type="NCBI Taxonomy" id="1968"/>
    <lineage>
        <taxon>Bacteria</taxon>
        <taxon>Bacillati</taxon>
        <taxon>Actinomycetota</taxon>
        <taxon>Actinomycetes</taxon>
        <taxon>Kitasatosporales</taxon>
        <taxon>Streptomycetaceae</taxon>
        <taxon>Streptomyces</taxon>
    </lineage>
</organism>
<protein>
    <submittedName>
        <fullName evidence="2">Uncharacterized protein</fullName>
    </submittedName>
</protein>
<comment type="caution">
    <text evidence="2">The sequence shown here is derived from an EMBL/GenBank/DDBJ whole genome shotgun (WGS) entry which is preliminary data.</text>
</comment>
<sequence>MSAPASAPPYASTYNWHHDVRVNGAIYPLRNRLDDAYNGQPLSDRLFGFTPEQSAAKAAVHELGHALVWLDGGLRVTQVALKRRLDGNDPFYGVVGSGPIWEGRTTAWAVGAVAGERAVDRWLREEGLWTPSRAAWAELAAQHDRVKVLDLPLDPKPGFGSLLADYGDLHQLADNALTRVWDRLRATLPALLTRESIGGQELATMNGFTYPSPPNKRRTKASKK</sequence>
<dbReference type="RefSeq" id="WP_381729043.1">
    <property type="nucleotide sequence ID" value="NZ_JBHVBU010000267.1"/>
</dbReference>
<dbReference type="Proteomes" id="UP001600650">
    <property type="component" value="Unassembled WGS sequence"/>
</dbReference>
<name>A0ABW6JS46_STRCE</name>